<dbReference type="GO" id="GO:0006753">
    <property type="term" value="P:nucleoside phosphate metabolic process"/>
    <property type="evidence" value="ECO:0007669"/>
    <property type="project" value="TreeGrafter"/>
</dbReference>
<evidence type="ECO:0000259" key="2">
    <source>
        <dbReference type="PROSITE" id="PS51462"/>
    </source>
</evidence>
<dbReference type="Proteomes" id="UP000321617">
    <property type="component" value="Unassembled WGS sequence"/>
</dbReference>
<name>A0A562VET4_9ACTN</name>
<dbReference type="RefSeq" id="WP_147136744.1">
    <property type="nucleotide sequence ID" value="NZ_BAABIJ010000001.1"/>
</dbReference>
<comment type="caution">
    <text evidence="3">The sequence shown here is derived from an EMBL/GenBank/DDBJ whole genome shotgun (WGS) entry which is preliminary data.</text>
</comment>
<evidence type="ECO:0000313" key="3">
    <source>
        <dbReference type="EMBL" id="TWJ16396.1"/>
    </source>
</evidence>
<dbReference type="SUPFAM" id="SSF55811">
    <property type="entry name" value="Nudix"/>
    <property type="match status" value="1"/>
</dbReference>
<evidence type="ECO:0000256" key="1">
    <source>
        <dbReference type="ARBA" id="ARBA00022801"/>
    </source>
</evidence>
<gene>
    <name evidence="3" type="ORF">LX16_2127</name>
</gene>
<dbReference type="Gene3D" id="3.90.79.10">
    <property type="entry name" value="Nucleoside Triphosphate Pyrophosphohydrolase"/>
    <property type="match status" value="1"/>
</dbReference>
<protein>
    <submittedName>
        <fullName evidence="3">ADP-ribose pyrophosphatase</fullName>
    </submittedName>
</protein>
<keyword evidence="1" id="KW-0378">Hydrolase</keyword>
<accession>A0A562VET4</accession>
<feature type="domain" description="Nudix hydrolase" evidence="2">
    <location>
        <begin position="40"/>
        <end position="180"/>
    </location>
</feature>
<organism evidence="3 4">
    <name type="scientific">Stackebrandtia albiflava</name>
    <dbReference type="NCBI Taxonomy" id="406432"/>
    <lineage>
        <taxon>Bacteria</taxon>
        <taxon>Bacillati</taxon>
        <taxon>Actinomycetota</taxon>
        <taxon>Actinomycetes</taxon>
        <taxon>Glycomycetales</taxon>
        <taxon>Glycomycetaceae</taxon>
        <taxon>Stackebrandtia</taxon>
    </lineage>
</organism>
<reference evidence="3 4" key="1">
    <citation type="journal article" date="2013" name="Stand. Genomic Sci.">
        <title>Genomic Encyclopedia of Type Strains, Phase I: The one thousand microbial genomes (KMG-I) project.</title>
        <authorList>
            <person name="Kyrpides N.C."/>
            <person name="Woyke T."/>
            <person name="Eisen J.A."/>
            <person name="Garrity G."/>
            <person name="Lilburn T.G."/>
            <person name="Beck B.J."/>
            <person name="Whitman W.B."/>
            <person name="Hugenholtz P."/>
            <person name="Klenk H.P."/>
        </authorList>
    </citation>
    <scope>NUCLEOTIDE SEQUENCE [LARGE SCALE GENOMIC DNA]</scope>
    <source>
        <strain evidence="3 4">DSM 45044</strain>
    </source>
</reference>
<sequence>MSTHDFPVTASRTEYRGFRFAIDRDTVVMPDGSRADRIYMRHPGAVAVVAVDDDLRVALVYQYRHPVRQRLWEIPAGLRDVPGEDPAVTARRELAEEVDLTAQTMEPLIDVFPSPGAMDERIPVFLARGLSPVPVADRHVRSQEEADLTLRWWPLPEAVAGVMDGRIRNGVTAVAVLAAAQRLDIRHTL</sequence>
<proteinExistence type="predicted"/>
<dbReference type="EMBL" id="VLLL01000005">
    <property type="protein sequence ID" value="TWJ16396.1"/>
    <property type="molecule type" value="Genomic_DNA"/>
</dbReference>
<dbReference type="PANTHER" id="PTHR11839:SF31">
    <property type="entry name" value="ADP-RIBOSE PYROPHOSPHATASE"/>
    <property type="match status" value="1"/>
</dbReference>
<dbReference type="GO" id="GO:0016787">
    <property type="term" value="F:hydrolase activity"/>
    <property type="evidence" value="ECO:0007669"/>
    <property type="project" value="UniProtKB-KW"/>
</dbReference>
<dbReference type="InterPro" id="IPR015797">
    <property type="entry name" value="NUDIX_hydrolase-like_dom_sf"/>
</dbReference>
<dbReference type="InterPro" id="IPR000086">
    <property type="entry name" value="NUDIX_hydrolase_dom"/>
</dbReference>
<dbReference type="GO" id="GO:0019693">
    <property type="term" value="P:ribose phosphate metabolic process"/>
    <property type="evidence" value="ECO:0007669"/>
    <property type="project" value="TreeGrafter"/>
</dbReference>
<keyword evidence="4" id="KW-1185">Reference proteome</keyword>
<dbReference type="PANTHER" id="PTHR11839">
    <property type="entry name" value="UDP/ADP-SUGAR PYROPHOSPHATASE"/>
    <property type="match status" value="1"/>
</dbReference>
<dbReference type="GO" id="GO:0005829">
    <property type="term" value="C:cytosol"/>
    <property type="evidence" value="ECO:0007669"/>
    <property type="project" value="TreeGrafter"/>
</dbReference>
<dbReference type="AlphaFoldDB" id="A0A562VET4"/>
<dbReference type="CDD" id="cd24158">
    <property type="entry name" value="NUDIX_ADPRase_Rv1700"/>
    <property type="match status" value="1"/>
</dbReference>
<dbReference type="PROSITE" id="PS51462">
    <property type="entry name" value="NUDIX"/>
    <property type="match status" value="1"/>
</dbReference>
<dbReference type="OrthoDB" id="9806150at2"/>
<dbReference type="Pfam" id="PF00293">
    <property type="entry name" value="NUDIX"/>
    <property type="match status" value="1"/>
</dbReference>
<evidence type="ECO:0000313" key="4">
    <source>
        <dbReference type="Proteomes" id="UP000321617"/>
    </source>
</evidence>